<organism evidence="1 2">
    <name type="scientific">Cellvibrio polysaccharolyticus</name>
    <dbReference type="NCBI Taxonomy" id="2082724"/>
    <lineage>
        <taxon>Bacteria</taxon>
        <taxon>Pseudomonadati</taxon>
        <taxon>Pseudomonadota</taxon>
        <taxon>Gammaproteobacteria</taxon>
        <taxon>Cellvibrionales</taxon>
        <taxon>Cellvibrionaceae</taxon>
        <taxon>Cellvibrio</taxon>
    </lineage>
</organism>
<gene>
    <name evidence="1" type="ORF">C4F51_13935</name>
</gene>
<evidence type="ECO:0008006" key="3">
    <source>
        <dbReference type="Google" id="ProtNLM"/>
    </source>
</evidence>
<dbReference type="SUPFAM" id="SSF52467">
    <property type="entry name" value="DHS-like NAD/FAD-binding domain"/>
    <property type="match status" value="1"/>
</dbReference>
<proteinExistence type="predicted"/>
<accession>A0A928V3W2</accession>
<name>A0A928V3W2_9GAMM</name>
<protein>
    <recommendedName>
        <fullName evidence="3">SIR2-like domain-containing protein</fullName>
    </recommendedName>
</protein>
<reference evidence="1" key="1">
    <citation type="submission" date="2018-07" db="EMBL/GenBank/DDBJ databases">
        <title>Genome assembly of strain Ka43.</title>
        <authorList>
            <person name="Kukolya J."/>
            <person name="Nagy I."/>
            <person name="Horvath B."/>
            <person name="Toth A."/>
        </authorList>
    </citation>
    <scope>NUCLEOTIDE SEQUENCE</scope>
    <source>
        <strain evidence="1">KB43</strain>
    </source>
</reference>
<dbReference type="AlphaFoldDB" id="A0A928V3W2"/>
<dbReference type="Proteomes" id="UP000652567">
    <property type="component" value="Unassembled WGS sequence"/>
</dbReference>
<comment type="caution">
    <text evidence="1">The sequence shown here is derived from an EMBL/GenBank/DDBJ whole genome shotgun (WGS) entry which is preliminary data.</text>
</comment>
<dbReference type="Pfam" id="PF13289">
    <property type="entry name" value="SIR2_2"/>
    <property type="match status" value="1"/>
</dbReference>
<dbReference type="RefSeq" id="WP_193910735.1">
    <property type="nucleotide sequence ID" value="NZ_PRDL01000001.1"/>
</dbReference>
<dbReference type="EMBL" id="PRDL01000001">
    <property type="protein sequence ID" value="MBE8718291.1"/>
    <property type="molecule type" value="Genomic_DNA"/>
</dbReference>
<sequence>MHLKNVYIKNIRQANEEDRLAIFVGSGVSKSSDTDYISLPSWNDLIDELKSELAITENLDYLKLAQLHYLEFGEQKYNKTLKKYFPEDIAPSSLHRTILKLNPHVIITTNWDCIIENAIEQEGHLYDTICTDNDLVKSTSHNKFIKIHGDFKNHNIVFKEDDYINYSRNFPLIENYIKSIFSTHTVLFLGYSYNDINLKHITKWIQSHSKSVPPMYLVSFLTDKSQESYLRNHGITTLVVDSENYSINDIKSLKGRSALTQSFLTSIINDDSAAFTHDDQEVISFFYDRLKHLKQQNSVSHNQIKRAITNCGLLYDTDGLGVFELFKSNGTLTTDYSETIRIIHEKFLNILIPLERSSPEEKEEFYRKNPKFNDIFFILSLANIKGVALPDEHHLGKTRYFVNYKIDSSESLELKDREHISFSKCECESNDFVKLLSSESYESYRDGEYELAFKKNSEIILACKRHRIYSVLLIALFNKNSILWKLKHSLFSDQESKFEKEFEVDLQDEFFKFPRAEIKKNQVLYDFLSLNSVHQKAYECSKKILELTNTVKMIRAGGVSFNNNADEPASTHTNLLMFALKNHIMIDHYAPYNAVMRDFVKISILRQSVKNIVKLNQYEIYSAIQFYSSKELKSELSTFFKRKDSTQPYLEISDEHTQWIISTILPKFTDLLIQDRSLRNNYETGFENCVRILALIDLSETIISKVISEFSRLIYSPSTTIGIYEAINDFLAHQHSLFNRDIDTDILIAVLNTLIDKITFKKAHAWDHHAILRGSISNLYGYIQVAKGKYTDVERIRRLLSELKTYPPEEQRNFSRSLLYSVFNISNSTVKNMIKRFILRIISKQNSKEINNWEFELWSIAAGFKDFKLDSIMKFNSYLEEFRDGRIFSSQLYTLKELTKHLIDNKKINELEDVDKELQHLIDCYERRPNRSLI</sequence>
<dbReference type="InterPro" id="IPR029035">
    <property type="entry name" value="DHS-like_NAD/FAD-binding_dom"/>
</dbReference>
<keyword evidence="2" id="KW-1185">Reference proteome</keyword>
<evidence type="ECO:0000313" key="2">
    <source>
        <dbReference type="Proteomes" id="UP000652567"/>
    </source>
</evidence>
<evidence type="ECO:0000313" key="1">
    <source>
        <dbReference type="EMBL" id="MBE8718291.1"/>
    </source>
</evidence>